<gene>
    <name evidence="3" type="ORF">ABH943_008258</name>
</gene>
<dbReference type="Pfam" id="PF01047">
    <property type="entry name" value="MarR"/>
    <property type="match status" value="1"/>
</dbReference>
<dbReference type="PANTHER" id="PTHR33164:SF5">
    <property type="entry name" value="ORGANIC HYDROPEROXIDE RESISTANCE TRANSCRIPTIONAL REGULATOR"/>
    <property type="match status" value="1"/>
</dbReference>
<dbReference type="InterPro" id="IPR036390">
    <property type="entry name" value="WH_DNA-bd_sf"/>
</dbReference>
<dbReference type="RefSeq" id="WP_404614351.1">
    <property type="nucleotide sequence ID" value="NZ_JBIYDN010000046.1"/>
</dbReference>
<dbReference type="Gene3D" id="1.10.10.10">
    <property type="entry name" value="Winged helix-like DNA-binding domain superfamily/Winged helix DNA-binding domain"/>
    <property type="match status" value="1"/>
</dbReference>
<dbReference type="GO" id="GO:0003677">
    <property type="term" value="F:DNA binding"/>
    <property type="evidence" value="ECO:0007669"/>
    <property type="project" value="UniProtKB-KW"/>
</dbReference>
<keyword evidence="4" id="KW-1185">Reference proteome</keyword>
<accession>A0ABW8MY15</accession>
<dbReference type="Proteomes" id="UP001620514">
    <property type="component" value="Unassembled WGS sequence"/>
</dbReference>
<dbReference type="PANTHER" id="PTHR33164">
    <property type="entry name" value="TRANSCRIPTIONAL REGULATOR, MARR FAMILY"/>
    <property type="match status" value="1"/>
</dbReference>
<dbReference type="PROSITE" id="PS50995">
    <property type="entry name" value="HTH_MARR_2"/>
    <property type="match status" value="1"/>
</dbReference>
<dbReference type="EMBL" id="JBIYDN010000046">
    <property type="protein sequence ID" value="MFK4448214.1"/>
    <property type="molecule type" value="Genomic_DNA"/>
</dbReference>
<evidence type="ECO:0000313" key="4">
    <source>
        <dbReference type="Proteomes" id="UP001620514"/>
    </source>
</evidence>
<proteinExistence type="predicted"/>
<comment type="subcellular location">
    <subcellularLocation>
        <location evidence="1">Cytoplasm</location>
    </subcellularLocation>
</comment>
<reference evidence="3 4" key="2">
    <citation type="submission" date="2024-11" db="EMBL/GenBank/DDBJ databases">
        <title>Using genomics to understand microbial adaptation to soil warming.</title>
        <authorList>
            <person name="Deangelis K.M. PhD."/>
        </authorList>
    </citation>
    <scope>NUCLEOTIDE SEQUENCE [LARGE SCALE GENOMIC DNA]</scope>
    <source>
        <strain evidence="3 4">GAS97</strain>
    </source>
</reference>
<keyword evidence="3" id="KW-0238">DNA-binding</keyword>
<feature type="domain" description="HTH marR-type" evidence="2">
    <location>
        <begin position="1"/>
        <end position="102"/>
    </location>
</feature>
<reference evidence="3 4" key="1">
    <citation type="submission" date="2024-10" db="EMBL/GenBank/DDBJ databases">
        <authorList>
            <person name="Deangelis K."/>
            <person name="Huntemann M."/>
            <person name="Clum A."/>
            <person name="Wang J."/>
            <person name="Palaniappan K."/>
            <person name="Ritter S."/>
            <person name="Chen I.-M."/>
            <person name="Stamatis D."/>
            <person name="Reddy T."/>
            <person name="O'Malley R."/>
            <person name="Daum C."/>
            <person name="Ng V."/>
            <person name="Ivanova N."/>
            <person name="Kyrpides N."/>
            <person name="Woyke T."/>
        </authorList>
    </citation>
    <scope>NUCLEOTIDE SEQUENCE [LARGE SCALE GENOMIC DNA]</scope>
    <source>
        <strain evidence="3 4">GAS97</strain>
    </source>
</reference>
<organism evidence="3 4">
    <name type="scientific">Caballeronia udeis</name>
    <dbReference type="NCBI Taxonomy" id="1232866"/>
    <lineage>
        <taxon>Bacteria</taxon>
        <taxon>Pseudomonadati</taxon>
        <taxon>Pseudomonadota</taxon>
        <taxon>Betaproteobacteria</taxon>
        <taxon>Burkholderiales</taxon>
        <taxon>Burkholderiaceae</taxon>
        <taxon>Caballeronia</taxon>
    </lineage>
</organism>
<dbReference type="InterPro" id="IPR036388">
    <property type="entry name" value="WH-like_DNA-bd_sf"/>
</dbReference>
<evidence type="ECO:0000256" key="1">
    <source>
        <dbReference type="ARBA" id="ARBA00004496"/>
    </source>
</evidence>
<protein>
    <submittedName>
        <fullName evidence="3">DNA-binding MarR family transcriptional regulator</fullName>
    </submittedName>
</protein>
<name>A0ABW8MY15_9BURK</name>
<dbReference type="SUPFAM" id="SSF46785">
    <property type="entry name" value="Winged helix' DNA-binding domain"/>
    <property type="match status" value="1"/>
</dbReference>
<evidence type="ECO:0000313" key="3">
    <source>
        <dbReference type="EMBL" id="MFK4448214.1"/>
    </source>
</evidence>
<dbReference type="InterPro" id="IPR039422">
    <property type="entry name" value="MarR/SlyA-like"/>
</dbReference>
<evidence type="ECO:0000259" key="2">
    <source>
        <dbReference type="PROSITE" id="PS50995"/>
    </source>
</evidence>
<sequence>MSLLWEHDGITLRAVAERVFLDSATLTPLLKRLEAAGRVNRSGESTDERRVLITRDEDGRALKAAAAIISTTALRATGINRQSFGQLRADLIRLRRSLDIAS</sequence>
<dbReference type="InterPro" id="IPR000835">
    <property type="entry name" value="HTH_MarR-typ"/>
</dbReference>
<comment type="caution">
    <text evidence="3">The sequence shown here is derived from an EMBL/GenBank/DDBJ whole genome shotgun (WGS) entry which is preliminary data.</text>
</comment>